<feature type="compositionally biased region" description="Low complexity" evidence="5">
    <location>
        <begin position="323"/>
        <end position="334"/>
    </location>
</feature>
<dbReference type="InterPro" id="IPR003441">
    <property type="entry name" value="NAC-dom"/>
</dbReference>
<evidence type="ECO:0000256" key="2">
    <source>
        <dbReference type="ARBA" id="ARBA00023125"/>
    </source>
</evidence>
<accession>A0A5J5ADA6</accession>
<dbReference type="SUPFAM" id="SSF101941">
    <property type="entry name" value="NAC domain"/>
    <property type="match status" value="1"/>
</dbReference>
<dbReference type="PANTHER" id="PTHR31744:SF22">
    <property type="entry name" value="NAC DOMAIN CONTAINING PROTEIN 58"/>
    <property type="match status" value="1"/>
</dbReference>
<protein>
    <recommendedName>
        <fullName evidence="6">NAC domain-containing protein</fullName>
    </recommendedName>
</protein>
<evidence type="ECO:0000256" key="1">
    <source>
        <dbReference type="ARBA" id="ARBA00023015"/>
    </source>
</evidence>
<dbReference type="OrthoDB" id="1625833at2759"/>
<evidence type="ECO:0000313" key="7">
    <source>
        <dbReference type="EMBL" id="KAA8528620.1"/>
    </source>
</evidence>
<keyword evidence="4" id="KW-0539">Nucleus</keyword>
<proteinExistence type="predicted"/>
<evidence type="ECO:0000256" key="5">
    <source>
        <dbReference type="SAM" id="MobiDB-lite"/>
    </source>
</evidence>
<evidence type="ECO:0000256" key="3">
    <source>
        <dbReference type="ARBA" id="ARBA00023163"/>
    </source>
</evidence>
<gene>
    <name evidence="7" type="ORF">F0562_035975</name>
</gene>
<feature type="compositionally biased region" description="Basic and acidic residues" evidence="5">
    <location>
        <begin position="355"/>
        <end position="380"/>
    </location>
</feature>
<keyword evidence="2" id="KW-0238">DNA-binding</keyword>
<reference evidence="7 8" key="1">
    <citation type="submission" date="2019-09" db="EMBL/GenBank/DDBJ databases">
        <title>A chromosome-level genome assembly of the Chinese tupelo Nyssa sinensis.</title>
        <authorList>
            <person name="Yang X."/>
            <person name="Kang M."/>
            <person name="Yang Y."/>
            <person name="Xiong H."/>
            <person name="Wang M."/>
            <person name="Zhang Z."/>
            <person name="Wang Z."/>
            <person name="Wu H."/>
            <person name="Ma T."/>
            <person name="Liu J."/>
            <person name="Xi Z."/>
        </authorList>
    </citation>
    <scope>NUCLEOTIDE SEQUENCE [LARGE SCALE GENOMIC DNA]</scope>
    <source>
        <strain evidence="7">J267</strain>
        <tissue evidence="7">Leaf</tissue>
    </source>
</reference>
<organism evidence="7 8">
    <name type="scientific">Nyssa sinensis</name>
    <dbReference type="NCBI Taxonomy" id="561372"/>
    <lineage>
        <taxon>Eukaryota</taxon>
        <taxon>Viridiplantae</taxon>
        <taxon>Streptophyta</taxon>
        <taxon>Embryophyta</taxon>
        <taxon>Tracheophyta</taxon>
        <taxon>Spermatophyta</taxon>
        <taxon>Magnoliopsida</taxon>
        <taxon>eudicotyledons</taxon>
        <taxon>Gunneridae</taxon>
        <taxon>Pentapetalae</taxon>
        <taxon>asterids</taxon>
        <taxon>Cornales</taxon>
        <taxon>Nyssaceae</taxon>
        <taxon>Nyssa</taxon>
    </lineage>
</organism>
<dbReference type="Proteomes" id="UP000325577">
    <property type="component" value="Linkage Group LG21"/>
</dbReference>
<keyword evidence="3" id="KW-0804">Transcription</keyword>
<feature type="region of interest" description="Disordered" evidence="5">
    <location>
        <begin position="318"/>
        <end position="380"/>
    </location>
</feature>
<dbReference type="EMBL" id="CM018045">
    <property type="protein sequence ID" value="KAA8528620.1"/>
    <property type="molecule type" value="Genomic_DNA"/>
</dbReference>
<dbReference type="InterPro" id="IPR036093">
    <property type="entry name" value="NAC_dom_sf"/>
</dbReference>
<dbReference type="GO" id="GO:0003677">
    <property type="term" value="F:DNA binding"/>
    <property type="evidence" value="ECO:0007669"/>
    <property type="project" value="UniProtKB-KW"/>
</dbReference>
<dbReference type="AlphaFoldDB" id="A0A5J5ADA6"/>
<keyword evidence="8" id="KW-1185">Reference proteome</keyword>
<keyword evidence="1" id="KW-0805">Transcription regulation</keyword>
<evidence type="ECO:0000259" key="6">
    <source>
        <dbReference type="PROSITE" id="PS51005"/>
    </source>
</evidence>
<evidence type="ECO:0000256" key="4">
    <source>
        <dbReference type="ARBA" id="ARBA00023242"/>
    </source>
</evidence>
<feature type="domain" description="NAC" evidence="6">
    <location>
        <begin position="16"/>
        <end position="154"/>
    </location>
</feature>
<dbReference type="PANTHER" id="PTHR31744">
    <property type="entry name" value="PROTEIN CUP-SHAPED COTYLEDON 2-RELATED"/>
    <property type="match status" value="1"/>
</dbReference>
<dbReference type="Gene3D" id="2.170.150.80">
    <property type="entry name" value="NAC domain"/>
    <property type="match status" value="1"/>
</dbReference>
<name>A0A5J5ADA6_9ASTE</name>
<sequence>MTQIISGDFSWAPQLRLTGCVTQPVTRHHVVRAKLPWLTVSAVTDSNCVAYKDTDVNPYLYMPSNLPDDFWYFIHSEEKKDSELGSWKTKGEACEIFVDSDIIGWRTTLEFYEGRAPHGQKTDWVMQEYRITCKRLCENKQQKESGSLCRVFLSGVQSSNHETHHKQVGAGSAGGNHLHSMPSVVPNADNTSGQGSLSEFQVKNRDEKTGPLTVAESLQNLPVEDLHENDYILKGDYMALDDLSSSSDYILRGDYMALDDLSSSSDNSSRLSLSSDECFDSLALLRDLEDEINQKRQGNDANFKFSVAESARSKEVVMSPATSGSLISSNGSKSPTEETLKTGCSPPVSAVKGKVPGERALKHEVKSQKTDHRREGQYSC</sequence>
<feature type="region of interest" description="Disordered" evidence="5">
    <location>
        <begin position="164"/>
        <end position="196"/>
    </location>
</feature>
<dbReference type="GO" id="GO:0006355">
    <property type="term" value="P:regulation of DNA-templated transcription"/>
    <property type="evidence" value="ECO:0007669"/>
    <property type="project" value="InterPro"/>
</dbReference>
<dbReference type="PROSITE" id="PS51005">
    <property type="entry name" value="NAC"/>
    <property type="match status" value="1"/>
</dbReference>
<dbReference type="Pfam" id="PF02365">
    <property type="entry name" value="NAM"/>
    <property type="match status" value="1"/>
</dbReference>
<evidence type="ECO:0000313" key="8">
    <source>
        <dbReference type="Proteomes" id="UP000325577"/>
    </source>
</evidence>